<accession>A0AAN6JGG5</accession>
<proteinExistence type="predicted"/>
<feature type="region of interest" description="Disordered" evidence="1">
    <location>
        <begin position="440"/>
        <end position="463"/>
    </location>
</feature>
<comment type="caution">
    <text evidence="2">The sequence shown here is derived from an EMBL/GenBank/DDBJ whole genome shotgun (WGS) entry which is preliminary data.</text>
</comment>
<organism evidence="2 3">
    <name type="scientific">Friedmanniomyces endolithicus</name>
    <dbReference type="NCBI Taxonomy" id="329885"/>
    <lineage>
        <taxon>Eukaryota</taxon>
        <taxon>Fungi</taxon>
        <taxon>Dikarya</taxon>
        <taxon>Ascomycota</taxon>
        <taxon>Pezizomycotina</taxon>
        <taxon>Dothideomycetes</taxon>
        <taxon>Dothideomycetidae</taxon>
        <taxon>Mycosphaerellales</taxon>
        <taxon>Teratosphaeriaceae</taxon>
        <taxon>Friedmanniomyces</taxon>
    </lineage>
</organism>
<dbReference type="Proteomes" id="UP001168146">
    <property type="component" value="Unassembled WGS sequence"/>
</dbReference>
<gene>
    <name evidence="2" type="ORF">LTR82_000799</name>
</gene>
<dbReference type="AlphaFoldDB" id="A0AAN6JGG5"/>
<evidence type="ECO:0000313" key="3">
    <source>
        <dbReference type="Proteomes" id="UP001168146"/>
    </source>
</evidence>
<feature type="compositionally biased region" description="Polar residues" evidence="1">
    <location>
        <begin position="17"/>
        <end position="30"/>
    </location>
</feature>
<sequence>MSHVNEDILARPLDVSHQPQNRFDSKQQGKLTAPQAHKRPIQPQLQMAEQLSAIAYHDRRLVSQETAVAALRAHHASPSEFAAFHASLRSNNYLVASQTVPSLSSSEQQTTTAVPGNAALTAILTPPHATDTLTVTPSDVWANRNNRAWTWTSDLKPTRANRDFRPISLRKSDAPARLPATDRPHRPCFFSESTPQFEDACGPLLDECAAAFGRQRMARALQWHGADEMGRLVLAAGEAQESGRPVFGEALAKLVGELEGRQRRVRADTLRDCWGVTAGEVRQAMADLEEALRNVFFATAGRTALVEAAGGMTWLLEGSAAETVELTKAEKAAAAREKAAAARKAAAAAKKTAAAAATAPAASRKRKAAAPTAAVALTELAGAVGGAETVATPAPAPAVQPISRSGRALKRSVRAQEAQEEVEAVAKASPRKRARVAVPLAPEPAELPAPLGTGAEGDVPAEETRRRFVVRLRGLEPAGSPA</sequence>
<reference evidence="2" key="1">
    <citation type="submission" date="2021-12" db="EMBL/GenBank/DDBJ databases">
        <title>Black yeast isolated from Biological Soil Crust.</title>
        <authorList>
            <person name="Kurbessoian T."/>
        </authorList>
    </citation>
    <scope>NUCLEOTIDE SEQUENCE</scope>
    <source>
        <strain evidence="2">CCFEE 5208</strain>
    </source>
</reference>
<feature type="region of interest" description="Disordered" evidence="1">
    <location>
        <begin position="1"/>
        <end position="40"/>
    </location>
</feature>
<dbReference type="EMBL" id="JASUXU010000001">
    <property type="protein sequence ID" value="KAK0328866.1"/>
    <property type="molecule type" value="Genomic_DNA"/>
</dbReference>
<name>A0AAN6JGG5_9PEZI</name>
<evidence type="ECO:0000313" key="2">
    <source>
        <dbReference type="EMBL" id="KAK0328866.1"/>
    </source>
</evidence>
<evidence type="ECO:0000256" key="1">
    <source>
        <dbReference type="SAM" id="MobiDB-lite"/>
    </source>
</evidence>
<protein>
    <submittedName>
        <fullName evidence="2">Uncharacterized protein</fullName>
    </submittedName>
</protein>